<keyword evidence="15" id="KW-1185">Reference proteome</keyword>
<dbReference type="InterPro" id="IPR036093">
    <property type="entry name" value="NAC_dom_sf"/>
</dbReference>
<comment type="caution">
    <text evidence="14">The sequence shown here is derived from an EMBL/GenBank/DDBJ whole genome shotgun (WGS) entry which is preliminary data.</text>
</comment>
<keyword evidence="4 12" id="KW-1133">Transmembrane helix</keyword>
<evidence type="ECO:0000256" key="3">
    <source>
        <dbReference type="ARBA" id="ARBA00022692"/>
    </source>
</evidence>
<gene>
    <name evidence="14" type="ORF">ILEXP_LOCUS42157</name>
</gene>
<dbReference type="PROSITE" id="PS51005">
    <property type="entry name" value="NAC"/>
    <property type="match status" value="1"/>
</dbReference>
<evidence type="ECO:0000256" key="5">
    <source>
        <dbReference type="ARBA" id="ARBA00023015"/>
    </source>
</evidence>
<keyword evidence="9" id="KW-0804">Transcription</keyword>
<keyword evidence="8" id="KW-0010">Activator</keyword>
<proteinExistence type="predicted"/>
<dbReference type="Gene3D" id="2.170.150.80">
    <property type="entry name" value="NAC domain"/>
    <property type="match status" value="1"/>
</dbReference>
<feature type="compositionally biased region" description="Low complexity" evidence="11">
    <location>
        <begin position="525"/>
        <end position="534"/>
    </location>
</feature>
<feature type="region of interest" description="Disordered" evidence="11">
    <location>
        <begin position="498"/>
        <end position="534"/>
    </location>
</feature>
<dbReference type="FunFam" id="2.170.150.80:FF:000002">
    <property type="entry name" value="Nac domain-containing protein 86"/>
    <property type="match status" value="1"/>
</dbReference>
<evidence type="ECO:0000313" key="14">
    <source>
        <dbReference type="EMBL" id="CAK9172505.1"/>
    </source>
</evidence>
<dbReference type="PANTHER" id="PTHR31744">
    <property type="entry name" value="PROTEIN CUP-SHAPED COTYLEDON 2-RELATED"/>
    <property type="match status" value="1"/>
</dbReference>
<organism evidence="14 15">
    <name type="scientific">Ilex paraguariensis</name>
    <name type="common">yerba mate</name>
    <dbReference type="NCBI Taxonomy" id="185542"/>
    <lineage>
        <taxon>Eukaryota</taxon>
        <taxon>Viridiplantae</taxon>
        <taxon>Streptophyta</taxon>
        <taxon>Embryophyta</taxon>
        <taxon>Tracheophyta</taxon>
        <taxon>Spermatophyta</taxon>
        <taxon>Magnoliopsida</taxon>
        <taxon>eudicotyledons</taxon>
        <taxon>Gunneridae</taxon>
        <taxon>Pentapetalae</taxon>
        <taxon>asterids</taxon>
        <taxon>campanulids</taxon>
        <taxon>Aquifoliales</taxon>
        <taxon>Aquifoliaceae</taxon>
        <taxon>Ilex</taxon>
    </lineage>
</organism>
<reference evidence="14 15" key="1">
    <citation type="submission" date="2024-02" db="EMBL/GenBank/DDBJ databases">
        <authorList>
            <person name="Vignale AGUSTIN F."/>
            <person name="Sosa J E."/>
            <person name="Modenutti C."/>
        </authorList>
    </citation>
    <scope>NUCLEOTIDE SEQUENCE [LARGE SCALE GENOMIC DNA]</scope>
</reference>
<keyword evidence="5" id="KW-0805">Transcription regulation</keyword>
<dbReference type="GO" id="GO:0006355">
    <property type="term" value="P:regulation of DNA-templated transcription"/>
    <property type="evidence" value="ECO:0007669"/>
    <property type="project" value="UniProtKB-ARBA"/>
</dbReference>
<protein>
    <recommendedName>
        <fullName evidence="13">NAC domain-containing protein</fullName>
    </recommendedName>
</protein>
<evidence type="ECO:0000313" key="15">
    <source>
        <dbReference type="Proteomes" id="UP001642360"/>
    </source>
</evidence>
<sequence>MAVPVPPLNDLPVGYRFSPKDEELINHFLRLKINGYENADSVIREVDVCKCEPWDLPDKSIVETIDNEWFFFCPKDRKHQNGRRLNRATVAGFWKATGKDRVIKSGRVKIGLKKTLVFYTGRAPNGKRTNWLMHEYRATDKALDGTHPGQGAFVLCRLFKKTDETVEDSNCEDVEQIVSSPSVVISPPGDIHPEPVTPVPGREAEKHPSIIENTIPDASLPIEWQSNSADDAAYPVLDTTSLPPDTELEKLLEDFYPTPEPVSFPFPTQMQVEHGSSDLGGLFTGDIGNNNNLMQFLDGANTLDDINEFLNSALLCSDEHFGGDAGSNRISTVETETSKNINRLEDGSIKHSGSCSNSDAEGQIEPGFYNAELQAENVEREVISQIDTASGPYWAQDILNDDHIRNISFLPHNYISEANSFSGVSSGDQISSLVNIGEPSSQSYTVCSDDTFETGIKRRTRQPQAQPSSQDFATHGTARRRIRFQMKLQVGPVQCSLPRDLSSCEERPEVKPPGAEDEEANEKPTSATSSASAITDETEDIFLSESNNDGKKVAQDLSTNVKSEGDFPTSGRKKVPSVYSKTAAFHSILSSLYMPRVLLALVLFIAFIGTWGSFRI</sequence>
<evidence type="ECO:0000256" key="10">
    <source>
        <dbReference type="ARBA" id="ARBA00023242"/>
    </source>
</evidence>
<feature type="domain" description="NAC" evidence="13">
    <location>
        <begin position="11"/>
        <end position="161"/>
    </location>
</feature>
<dbReference type="InterPro" id="IPR003441">
    <property type="entry name" value="NAC-dom"/>
</dbReference>
<keyword evidence="3 12" id="KW-0812">Transmembrane</keyword>
<evidence type="ECO:0000259" key="13">
    <source>
        <dbReference type="PROSITE" id="PS51005"/>
    </source>
</evidence>
<dbReference type="GO" id="GO:0005634">
    <property type="term" value="C:nucleus"/>
    <property type="evidence" value="ECO:0007669"/>
    <property type="project" value="UniProtKB-SubCell"/>
</dbReference>
<comment type="subcellular location">
    <subcellularLocation>
        <location evidence="2">Membrane</location>
        <topology evidence="2">Single-pass membrane protein</topology>
    </subcellularLocation>
    <subcellularLocation>
        <location evidence="1">Nucleus</location>
    </subcellularLocation>
</comment>
<keyword evidence="7 12" id="KW-0472">Membrane</keyword>
<name>A0ABC8TSU9_9AQUA</name>
<dbReference type="Proteomes" id="UP001642360">
    <property type="component" value="Unassembled WGS sequence"/>
</dbReference>
<feature type="transmembrane region" description="Helical" evidence="12">
    <location>
        <begin position="593"/>
        <end position="614"/>
    </location>
</feature>
<evidence type="ECO:0000256" key="9">
    <source>
        <dbReference type="ARBA" id="ARBA00023163"/>
    </source>
</evidence>
<evidence type="ECO:0000256" key="8">
    <source>
        <dbReference type="ARBA" id="ARBA00023159"/>
    </source>
</evidence>
<evidence type="ECO:0000256" key="12">
    <source>
        <dbReference type="SAM" id="Phobius"/>
    </source>
</evidence>
<dbReference type="GO" id="GO:0016020">
    <property type="term" value="C:membrane"/>
    <property type="evidence" value="ECO:0007669"/>
    <property type="project" value="UniProtKB-SubCell"/>
</dbReference>
<keyword evidence="6" id="KW-0238">DNA-binding</keyword>
<evidence type="ECO:0000256" key="1">
    <source>
        <dbReference type="ARBA" id="ARBA00004123"/>
    </source>
</evidence>
<dbReference type="GO" id="GO:0000976">
    <property type="term" value="F:transcription cis-regulatory region binding"/>
    <property type="evidence" value="ECO:0007669"/>
    <property type="project" value="UniProtKB-ARBA"/>
</dbReference>
<accession>A0ABC8TSU9</accession>
<evidence type="ECO:0000256" key="2">
    <source>
        <dbReference type="ARBA" id="ARBA00004167"/>
    </source>
</evidence>
<dbReference type="SUPFAM" id="SSF101941">
    <property type="entry name" value="NAC domain"/>
    <property type="match status" value="1"/>
</dbReference>
<dbReference type="Pfam" id="PF02365">
    <property type="entry name" value="NAM"/>
    <property type="match status" value="1"/>
</dbReference>
<evidence type="ECO:0000256" key="7">
    <source>
        <dbReference type="ARBA" id="ARBA00023136"/>
    </source>
</evidence>
<keyword evidence="10" id="KW-0539">Nucleus</keyword>
<evidence type="ECO:0000256" key="11">
    <source>
        <dbReference type="SAM" id="MobiDB-lite"/>
    </source>
</evidence>
<evidence type="ECO:0000256" key="4">
    <source>
        <dbReference type="ARBA" id="ARBA00022989"/>
    </source>
</evidence>
<evidence type="ECO:0000256" key="6">
    <source>
        <dbReference type="ARBA" id="ARBA00023125"/>
    </source>
</evidence>
<dbReference type="PANTHER" id="PTHR31744:SF216">
    <property type="entry name" value="NAC TRANSCRIPTION FACTOR"/>
    <property type="match status" value="1"/>
</dbReference>
<dbReference type="AlphaFoldDB" id="A0ABC8TSU9"/>
<dbReference type="EMBL" id="CAUOFW020006010">
    <property type="protein sequence ID" value="CAK9172505.1"/>
    <property type="molecule type" value="Genomic_DNA"/>
</dbReference>